<dbReference type="Proteomes" id="UP001168537">
    <property type="component" value="Unassembled WGS sequence"/>
</dbReference>
<sequence length="141" mass="15144">MVVRGFEILGDSRSFPHGESVSMSLGGEPVVSVDDMAAALSQRRIWQICPADRDVYGASSCPVDLRGPITSAVVNDTPLVYSAEYSEVTCAATRTGPLPPGRRVVLRPSPDWRTCASDFALVLAADDHGRLREIDLTLSTP</sequence>
<proteinExistence type="predicted"/>
<gene>
    <name evidence="1" type="ORF">QWY29_16565</name>
</gene>
<name>A0ABT8EXY6_9ACTN</name>
<organism evidence="1 2">
    <name type="scientific">Nocardioides abyssi</name>
    <dbReference type="NCBI Taxonomy" id="3058370"/>
    <lineage>
        <taxon>Bacteria</taxon>
        <taxon>Bacillati</taxon>
        <taxon>Actinomycetota</taxon>
        <taxon>Actinomycetes</taxon>
        <taxon>Propionibacteriales</taxon>
        <taxon>Nocardioidaceae</taxon>
        <taxon>Nocardioides</taxon>
    </lineage>
</organism>
<reference evidence="1" key="1">
    <citation type="submission" date="2023-06" db="EMBL/GenBank/DDBJ databases">
        <title>Draft genome sequence of Nocardioides sp. SOB72.</title>
        <authorList>
            <person name="Zhang G."/>
        </authorList>
    </citation>
    <scope>NUCLEOTIDE SEQUENCE</scope>
    <source>
        <strain evidence="1">SOB72</strain>
    </source>
</reference>
<dbReference type="EMBL" id="JAUHJR010000008">
    <property type="protein sequence ID" value="MDN4162983.1"/>
    <property type="molecule type" value="Genomic_DNA"/>
</dbReference>
<dbReference type="RefSeq" id="WP_300962155.1">
    <property type="nucleotide sequence ID" value="NZ_JAUHJR010000008.1"/>
</dbReference>
<protein>
    <submittedName>
        <fullName evidence="1">Uncharacterized protein</fullName>
    </submittedName>
</protein>
<keyword evidence="2" id="KW-1185">Reference proteome</keyword>
<accession>A0ABT8EXY6</accession>
<evidence type="ECO:0000313" key="2">
    <source>
        <dbReference type="Proteomes" id="UP001168537"/>
    </source>
</evidence>
<evidence type="ECO:0000313" key="1">
    <source>
        <dbReference type="EMBL" id="MDN4162983.1"/>
    </source>
</evidence>
<comment type="caution">
    <text evidence="1">The sequence shown here is derived from an EMBL/GenBank/DDBJ whole genome shotgun (WGS) entry which is preliminary data.</text>
</comment>